<feature type="transmembrane region" description="Helical" evidence="2">
    <location>
        <begin position="86"/>
        <end position="103"/>
    </location>
</feature>
<dbReference type="RefSeq" id="WP_146510431.1">
    <property type="nucleotide sequence ID" value="NZ_SIHI01000005.1"/>
</dbReference>
<feature type="transmembrane region" description="Helical" evidence="2">
    <location>
        <begin position="190"/>
        <end position="210"/>
    </location>
</feature>
<evidence type="ECO:0000256" key="2">
    <source>
        <dbReference type="SAM" id="Phobius"/>
    </source>
</evidence>
<feature type="transmembrane region" description="Helical" evidence="2">
    <location>
        <begin position="60"/>
        <end position="79"/>
    </location>
</feature>
<feature type="transmembrane region" description="Helical" evidence="2">
    <location>
        <begin position="109"/>
        <end position="133"/>
    </location>
</feature>
<name>A0A5C5WWF8_9PLAN</name>
<proteinExistence type="predicted"/>
<feature type="region of interest" description="Disordered" evidence="1">
    <location>
        <begin position="1"/>
        <end position="20"/>
    </location>
</feature>
<dbReference type="InterPro" id="IPR046487">
    <property type="entry name" value="DUF6580"/>
</dbReference>
<keyword evidence="4" id="KW-1185">Reference proteome</keyword>
<protein>
    <submittedName>
        <fullName evidence="3">Uncharacterized protein</fullName>
    </submittedName>
</protein>
<dbReference type="EMBL" id="SIHI01000005">
    <property type="protein sequence ID" value="TWT55294.1"/>
    <property type="molecule type" value="Genomic_DNA"/>
</dbReference>
<dbReference type="Pfam" id="PF20221">
    <property type="entry name" value="DUF6580"/>
    <property type="match status" value="1"/>
</dbReference>
<keyword evidence="2" id="KW-0812">Transmembrane</keyword>
<gene>
    <name evidence="3" type="ORF">KOR42_29220</name>
</gene>
<dbReference type="Proteomes" id="UP000317243">
    <property type="component" value="Unassembled WGS sequence"/>
</dbReference>
<evidence type="ECO:0000256" key="1">
    <source>
        <dbReference type="SAM" id="MobiDB-lite"/>
    </source>
</evidence>
<evidence type="ECO:0000313" key="3">
    <source>
        <dbReference type="EMBL" id="TWT55294.1"/>
    </source>
</evidence>
<feature type="compositionally biased region" description="Polar residues" evidence="1">
    <location>
        <begin position="1"/>
        <end position="10"/>
    </location>
</feature>
<reference evidence="3 4" key="1">
    <citation type="submission" date="2019-02" db="EMBL/GenBank/DDBJ databases">
        <title>Deep-cultivation of Planctomycetes and their phenomic and genomic characterization uncovers novel biology.</title>
        <authorList>
            <person name="Wiegand S."/>
            <person name="Jogler M."/>
            <person name="Boedeker C."/>
            <person name="Pinto D."/>
            <person name="Vollmers J."/>
            <person name="Rivas-Marin E."/>
            <person name="Kohn T."/>
            <person name="Peeters S.H."/>
            <person name="Heuer A."/>
            <person name="Rast P."/>
            <person name="Oberbeckmann S."/>
            <person name="Bunk B."/>
            <person name="Jeske O."/>
            <person name="Meyerdierks A."/>
            <person name="Storesund J.E."/>
            <person name="Kallscheuer N."/>
            <person name="Luecker S."/>
            <person name="Lage O.M."/>
            <person name="Pohl T."/>
            <person name="Merkel B.J."/>
            <person name="Hornburger P."/>
            <person name="Mueller R.-W."/>
            <person name="Bruemmer F."/>
            <person name="Labrenz M."/>
            <person name="Spormann A.M."/>
            <person name="Op Den Camp H."/>
            <person name="Overmann J."/>
            <person name="Amann R."/>
            <person name="Jetten M.S.M."/>
            <person name="Mascher T."/>
            <person name="Medema M.H."/>
            <person name="Devos D.P."/>
            <person name="Kaster A.-K."/>
            <person name="Ovreas L."/>
            <person name="Rohde M."/>
            <person name="Galperin M.Y."/>
            <person name="Jogler C."/>
        </authorList>
    </citation>
    <scope>NUCLEOTIDE SEQUENCE [LARGE SCALE GENOMIC DNA]</scope>
    <source>
        <strain evidence="3 4">KOR42</strain>
    </source>
</reference>
<feature type="transmembrane region" description="Helical" evidence="2">
    <location>
        <begin position="142"/>
        <end position="163"/>
    </location>
</feature>
<feature type="compositionally biased region" description="Low complexity" evidence="1">
    <location>
        <begin position="11"/>
        <end position="20"/>
    </location>
</feature>
<accession>A0A5C5WWF8</accession>
<evidence type="ECO:0000313" key="4">
    <source>
        <dbReference type="Proteomes" id="UP000317243"/>
    </source>
</evidence>
<dbReference type="OrthoDB" id="9806699at2"/>
<keyword evidence="2" id="KW-0472">Membrane</keyword>
<feature type="transmembrane region" description="Helical" evidence="2">
    <location>
        <begin position="29"/>
        <end position="48"/>
    </location>
</feature>
<organism evidence="3 4">
    <name type="scientific">Thalassoglobus neptunius</name>
    <dbReference type="NCBI Taxonomy" id="1938619"/>
    <lineage>
        <taxon>Bacteria</taxon>
        <taxon>Pseudomonadati</taxon>
        <taxon>Planctomycetota</taxon>
        <taxon>Planctomycetia</taxon>
        <taxon>Planctomycetales</taxon>
        <taxon>Planctomycetaceae</taxon>
        <taxon>Thalassoglobus</taxon>
    </lineage>
</organism>
<comment type="caution">
    <text evidence="3">The sequence shown here is derived from an EMBL/GenBank/DDBJ whole genome shotgun (WGS) entry which is preliminary data.</text>
</comment>
<keyword evidence="2" id="KW-1133">Transmembrane helix</keyword>
<dbReference type="AlphaFoldDB" id="A0A5C5WWF8"/>
<sequence>MNNPTSTHTDSSQQSPSSQPPKNILHWKWVAFILVYTVLVKLLPYVLFQYGMDVEKNFAIYPWNFTPMFAVCLFGGAFYQSRISAVLIPLGLMLIADLGIWAVTGKADWAFYGVDQFVVYGALALCAAIGFLLRNRRRVQNIAFAGVASCLSFYLITNFAVWLGSTTYPQDAQGLLACYIAALPTLRNSLIATGLFSAVLFSPMCVSLTAPATRSTATLTPAQSA</sequence>